<evidence type="ECO:0000259" key="9">
    <source>
        <dbReference type="Pfam" id="PF17171"/>
    </source>
</evidence>
<keyword evidence="3" id="KW-1000">Mitochondrion outer membrane</keyword>
<dbReference type="OrthoDB" id="5835136at2759"/>
<organism evidence="10 11">
    <name type="scientific">Aspergillus terreus</name>
    <dbReference type="NCBI Taxonomy" id="33178"/>
    <lineage>
        <taxon>Eukaryota</taxon>
        <taxon>Fungi</taxon>
        <taxon>Dikarya</taxon>
        <taxon>Ascomycota</taxon>
        <taxon>Pezizomycotina</taxon>
        <taxon>Eurotiomycetes</taxon>
        <taxon>Eurotiomycetidae</taxon>
        <taxon>Eurotiales</taxon>
        <taxon>Aspergillaceae</taxon>
        <taxon>Aspergillus</taxon>
        <taxon>Aspergillus subgen. Circumdati</taxon>
    </lineage>
</organism>
<keyword evidence="4" id="KW-0653">Protein transport</keyword>
<evidence type="ECO:0000256" key="2">
    <source>
        <dbReference type="ARBA" id="ARBA00022448"/>
    </source>
</evidence>
<dbReference type="GO" id="GO:0015031">
    <property type="term" value="P:protein transport"/>
    <property type="evidence" value="ECO:0007669"/>
    <property type="project" value="UniProtKB-KW"/>
</dbReference>
<dbReference type="CDD" id="cd03078">
    <property type="entry name" value="GST_N_Metaxin1_like"/>
    <property type="match status" value="1"/>
</dbReference>
<evidence type="ECO:0000313" key="10">
    <source>
        <dbReference type="EMBL" id="GFF20680.1"/>
    </source>
</evidence>
<evidence type="ECO:0000256" key="7">
    <source>
        <dbReference type="SAM" id="MobiDB-lite"/>
    </source>
</evidence>
<feature type="domain" description="Mitochondrial outer membrane transport complex Sam37/metaxin N-terminal" evidence="8">
    <location>
        <begin position="21"/>
        <end position="150"/>
    </location>
</feature>
<feature type="region of interest" description="Disordered" evidence="7">
    <location>
        <begin position="420"/>
        <end position="443"/>
    </location>
</feature>
<keyword evidence="11" id="KW-1185">Reference proteome</keyword>
<feature type="domain" description="Metaxin glutathione S-transferase" evidence="9">
    <location>
        <begin position="227"/>
        <end position="289"/>
    </location>
</feature>
<dbReference type="Pfam" id="PF17171">
    <property type="entry name" value="GST_C_6"/>
    <property type="match status" value="1"/>
</dbReference>
<dbReference type="PANTHER" id="PTHR12289">
    <property type="entry name" value="METAXIN RELATED"/>
    <property type="match status" value="1"/>
</dbReference>
<reference evidence="10 11" key="1">
    <citation type="submission" date="2020-01" db="EMBL/GenBank/DDBJ databases">
        <title>Aspergillus terreus IFO 6365 whole genome shotgun sequence.</title>
        <authorList>
            <person name="Kanamasa S."/>
            <person name="Takahashi H."/>
        </authorList>
    </citation>
    <scope>NUCLEOTIDE SEQUENCE [LARGE SCALE GENOMIC DNA]</scope>
    <source>
        <strain evidence="10 11">IFO 6365</strain>
    </source>
</reference>
<accession>A0A5M3ZCF4</accession>
<name>A0A5M3ZCF4_ASPTE</name>
<keyword evidence="5" id="KW-0496">Mitochondrion</keyword>
<gene>
    <name evidence="10" type="ORF">ATEIFO6365_0013001400</name>
</gene>
<dbReference type="Pfam" id="PF10568">
    <property type="entry name" value="Tom37"/>
    <property type="match status" value="1"/>
</dbReference>
<dbReference type="PANTHER" id="PTHR12289:SF41">
    <property type="entry name" value="FAILED AXON CONNECTIONS-RELATED"/>
    <property type="match status" value="1"/>
</dbReference>
<sequence>MVLELHIWGPAFSLPSIDAQCLATIAYFSLVVPKDAWVLVASSDPTVSPTNELPALKNGSTWVSRFRNIVDYLRQYSHGEWDLDHKPSSTGDSTQRRADTIAFASFLESRAQPLLDLSLYVTSQNYAQATAPALAALLHWPAQWLVPPRLHAAAKHRTAPLGLSALDLAAMDEQRTRDLSAAVAAGHLPEAFLHNRALTAARDASAASAALARSQFRLDALTADLFAPLEALLAHKAYLLTDEPDGPTTLDCLATGYLALALVPDVPYPWLRDAMRAKAPRLTALVDRVRRTCFGPGGISVADACAPPAAAATTPGDSSPLQYLPWRAPDRPRLVTAGCTIVDALADALPVVRDVRVNNRLREAAQAPQSGLSAVESQTLAAYATGQKKDVWMSVAAVVGGVAALVAYMVSVGTFSLAVEEEEEEEEEEEGQMPAPADLDPESFQVGMGDLLAAARGG</sequence>
<dbReference type="VEuPathDB" id="FungiDB:ATEG_09506"/>
<protein>
    <submittedName>
        <fullName evidence="10">Metaxin</fullName>
    </submittedName>
</protein>
<dbReference type="InterPro" id="IPR033468">
    <property type="entry name" value="Metaxin_GST"/>
</dbReference>
<evidence type="ECO:0000256" key="4">
    <source>
        <dbReference type="ARBA" id="ARBA00022927"/>
    </source>
</evidence>
<evidence type="ECO:0000313" key="11">
    <source>
        <dbReference type="Proteomes" id="UP000452235"/>
    </source>
</evidence>
<keyword evidence="2" id="KW-0813">Transport</keyword>
<evidence type="ECO:0000256" key="1">
    <source>
        <dbReference type="ARBA" id="ARBA00004294"/>
    </source>
</evidence>
<dbReference type="Proteomes" id="UP000452235">
    <property type="component" value="Unassembled WGS sequence"/>
</dbReference>
<evidence type="ECO:0000256" key="3">
    <source>
        <dbReference type="ARBA" id="ARBA00022787"/>
    </source>
</evidence>
<comment type="caution">
    <text evidence="10">The sequence shown here is derived from an EMBL/GenBank/DDBJ whole genome shotgun (WGS) entry which is preliminary data.</text>
</comment>
<dbReference type="InterPro" id="IPR050931">
    <property type="entry name" value="Mito_Protein_Transport_Metaxin"/>
</dbReference>
<proteinExistence type="predicted"/>
<keyword evidence="6" id="KW-0472">Membrane</keyword>
<dbReference type="EMBL" id="BLJY01000013">
    <property type="protein sequence ID" value="GFF20680.1"/>
    <property type="molecule type" value="Genomic_DNA"/>
</dbReference>
<dbReference type="InterPro" id="IPR019564">
    <property type="entry name" value="Sam37/metaxin_N"/>
</dbReference>
<dbReference type="GO" id="GO:0001401">
    <property type="term" value="C:SAM complex"/>
    <property type="evidence" value="ECO:0007669"/>
    <property type="project" value="InterPro"/>
</dbReference>
<comment type="subcellular location">
    <subcellularLocation>
        <location evidence="1">Mitochondrion outer membrane</location>
    </subcellularLocation>
</comment>
<feature type="compositionally biased region" description="Acidic residues" evidence="7">
    <location>
        <begin position="420"/>
        <end position="431"/>
    </location>
</feature>
<evidence type="ECO:0000256" key="5">
    <source>
        <dbReference type="ARBA" id="ARBA00023128"/>
    </source>
</evidence>
<evidence type="ECO:0000259" key="8">
    <source>
        <dbReference type="Pfam" id="PF10568"/>
    </source>
</evidence>
<evidence type="ECO:0000256" key="6">
    <source>
        <dbReference type="ARBA" id="ARBA00023136"/>
    </source>
</evidence>
<dbReference type="GO" id="GO:0007005">
    <property type="term" value="P:mitochondrion organization"/>
    <property type="evidence" value="ECO:0007669"/>
    <property type="project" value="TreeGrafter"/>
</dbReference>
<dbReference type="AlphaFoldDB" id="A0A5M3ZCF4"/>